<dbReference type="EMBL" id="BMXA01000002">
    <property type="protein sequence ID" value="GHA05703.1"/>
    <property type="molecule type" value="Genomic_DNA"/>
</dbReference>
<dbReference type="InterPro" id="IPR036282">
    <property type="entry name" value="Glutathione-S-Trfase_C_sf"/>
</dbReference>
<dbReference type="InterPro" id="IPR036249">
    <property type="entry name" value="Thioredoxin-like_sf"/>
</dbReference>
<dbReference type="CDD" id="cd03043">
    <property type="entry name" value="GST_N_1"/>
    <property type="match status" value="1"/>
</dbReference>
<evidence type="ECO:0000313" key="3">
    <source>
        <dbReference type="Proteomes" id="UP000614811"/>
    </source>
</evidence>
<dbReference type="PANTHER" id="PTHR42673">
    <property type="entry name" value="MALEYLACETOACETATE ISOMERASE"/>
    <property type="match status" value="1"/>
</dbReference>
<dbReference type="PANTHER" id="PTHR42673:SF4">
    <property type="entry name" value="MALEYLACETOACETATE ISOMERASE"/>
    <property type="match status" value="1"/>
</dbReference>
<evidence type="ECO:0000313" key="2">
    <source>
        <dbReference type="EMBL" id="GHA05703.1"/>
    </source>
</evidence>
<dbReference type="Pfam" id="PF13410">
    <property type="entry name" value="GST_C_2"/>
    <property type="match status" value="1"/>
</dbReference>
<evidence type="ECO:0000259" key="1">
    <source>
        <dbReference type="PROSITE" id="PS50404"/>
    </source>
</evidence>
<dbReference type="SUPFAM" id="SSF52833">
    <property type="entry name" value="Thioredoxin-like"/>
    <property type="match status" value="1"/>
</dbReference>
<dbReference type="SFLD" id="SFLDS00019">
    <property type="entry name" value="Glutathione_Transferase_(cytos"/>
    <property type="match status" value="1"/>
</dbReference>
<dbReference type="RefSeq" id="WP_189399333.1">
    <property type="nucleotide sequence ID" value="NZ_BMXA01000002.1"/>
</dbReference>
<organism evidence="2 3">
    <name type="scientific">Arenicella chitinivorans</name>
    <dbReference type="NCBI Taxonomy" id="1329800"/>
    <lineage>
        <taxon>Bacteria</taxon>
        <taxon>Pseudomonadati</taxon>
        <taxon>Pseudomonadota</taxon>
        <taxon>Gammaproteobacteria</taxon>
        <taxon>Arenicellales</taxon>
        <taxon>Arenicellaceae</taxon>
        <taxon>Arenicella</taxon>
    </lineage>
</organism>
<dbReference type="GO" id="GO:0004364">
    <property type="term" value="F:glutathione transferase activity"/>
    <property type="evidence" value="ECO:0007669"/>
    <property type="project" value="TreeGrafter"/>
</dbReference>
<sequence length="218" mass="24745">MKLVIGNKNYSSWSLRPWLLLHAFGVPFDEHLESLAGDDLSERLRQHSDSARVPVLVDRDLSVWDSLAICEYLNAQYLSDSAWPQDAKQRAVARAVVAEMHAGFAALRQHLPMNCRAQREIEISPAVRRDIQRIDTIWSQYARPDTEGNLRLFGSFGIADCFFAPVIMRFTTYDVAISQASQAYLNSMLAHPSLQKWVTDARHETEILSEEEVGVDRA</sequence>
<dbReference type="InterPro" id="IPR040079">
    <property type="entry name" value="Glutathione_S-Trfase"/>
</dbReference>
<reference evidence="2" key="2">
    <citation type="submission" date="2020-09" db="EMBL/GenBank/DDBJ databases">
        <authorList>
            <person name="Sun Q."/>
            <person name="Kim S."/>
        </authorList>
    </citation>
    <scope>NUCLEOTIDE SEQUENCE</scope>
    <source>
        <strain evidence="2">KCTC 12711</strain>
    </source>
</reference>
<name>A0A918RN79_9GAMM</name>
<dbReference type="SUPFAM" id="SSF47616">
    <property type="entry name" value="GST C-terminal domain-like"/>
    <property type="match status" value="1"/>
</dbReference>
<dbReference type="Gene3D" id="1.20.1050.10">
    <property type="match status" value="1"/>
</dbReference>
<comment type="caution">
    <text evidence="2">The sequence shown here is derived from an EMBL/GenBank/DDBJ whole genome shotgun (WGS) entry which is preliminary data.</text>
</comment>
<dbReference type="Pfam" id="PF13409">
    <property type="entry name" value="GST_N_2"/>
    <property type="match status" value="1"/>
</dbReference>
<dbReference type="Gene3D" id="3.40.30.10">
    <property type="entry name" value="Glutaredoxin"/>
    <property type="match status" value="1"/>
</dbReference>
<dbReference type="GO" id="GO:0006749">
    <property type="term" value="P:glutathione metabolic process"/>
    <property type="evidence" value="ECO:0007669"/>
    <property type="project" value="TreeGrafter"/>
</dbReference>
<dbReference type="AlphaFoldDB" id="A0A918RN79"/>
<dbReference type="Proteomes" id="UP000614811">
    <property type="component" value="Unassembled WGS sequence"/>
</dbReference>
<dbReference type="CDD" id="cd03194">
    <property type="entry name" value="GST_C_3"/>
    <property type="match status" value="1"/>
</dbReference>
<accession>A0A918RN79</accession>
<keyword evidence="3" id="KW-1185">Reference proteome</keyword>
<dbReference type="InterPro" id="IPR004045">
    <property type="entry name" value="Glutathione_S-Trfase_N"/>
</dbReference>
<reference evidence="2" key="1">
    <citation type="journal article" date="2014" name="Int. J. Syst. Evol. Microbiol.">
        <title>Complete genome sequence of Corynebacterium casei LMG S-19264T (=DSM 44701T), isolated from a smear-ripened cheese.</title>
        <authorList>
            <consortium name="US DOE Joint Genome Institute (JGI-PGF)"/>
            <person name="Walter F."/>
            <person name="Albersmeier A."/>
            <person name="Kalinowski J."/>
            <person name="Ruckert C."/>
        </authorList>
    </citation>
    <scope>NUCLEOTIDE SEQUENCE</scope>
    <source>
        <strain evidence="2">KCTC 12711</strain>
    </source>
</reference>
<gene>
    <name evidence="2" type="ORF">GCM10008090_14150</name>
</gene>
<feature type="domain" description="GST N-terminal" evidence="1">
    <location>
        <begin position="1"/>
        <end position="81"/>
    </location>
</feature>
<dbReference type="PROSITE" id="PS50404">
    <property type="entry name" value="GST_NTER"/>
    <property type="match status" value="1"/>
</dbReference>
<protein>
    <submittedName>
        <fullName evidence="2">Glutathione S-transferase</fullName>
    </submittedName>
</protein>
<dbReference type="GO" id="GO:0006559">
    <property type="term" value="P:L-phenylalanine catabolic process"/>
    <property type="evidence" value="ECO:0007669"/>
    <property type="project" value="TreeGrafter"/>
</dbReference>
<dbReference type="GO" id="GO:0016034">
    <property type="term" value="F:maleylacetoacetate isomerase activity"/>
    <property type="evidence" value="ECO:0007669"/>
    <property type="project" value="TreeGrafter"/>
</dbReference>
<proteinExistence type="predicted"/>